<accession>A0A239H9W6</accession>
<reference evidence="3" key="1">
    <citation type="submission" date="2017-06" db="EMBL/GenBank/DDBJ databases">
        <authorList>
            <person name="Varghese N."/>
            <person name="Submissions S."/>
        </authorList>
    </citation>
    <scope>NUCLEOTIDE SEQUENCE [LARGE SCALE GENOMIC DNA]</scope>
    <source>
        <strain evidence="3">5C</strain>
    </source>
</reference>
<protein>
    <submittedName>
        <fullName evidence="2">Uncharacterized protein</fullName>
    </submittedName>
</protein>
<feature type="compositionally biased region" description="Basic and acidic residues" evidence="1">
    <location>
        <begin position="1"/>
        <end position="13"/>
    </location>
</feature>
<sequence>MKLEGLKTKKEVVSDDLSSMAPPITKAAADK</sequence>
<evidence type="ECO:0000256" key="1">
    <source>
        <dbReference type="SAM" id="MobiDB-lite"/>
    </source>
</evidence>
<evidence type="ECO:0000313" key="2">
    <source>
        <dbReference type="EMBL" id="SNS77044.1"/>
    </source>
</evidence>
<dbReference type="AlphaFoldDB" id="A0A239H9W6"/>
<name>A0A239H9W6_9BACT</name>
<keyword evidence="3" id="KW-1185">Reference proteome</keyword>
<feature type="region of interest" description="Disordered" evidence="1">
    <location>
        <begin position="1"/>
        <end position="31"/>
    </location>
</feature>
<dbReference type="EMBL" id="FZOK01000027">
    <property type="protein sequence ID" value="SNS77044.1"/>
    <property type="molecule type" value="Genomic_DNA"/>
</dbReference>
<organism evidence="2 3">
    <name type="scientific">Belliella buryatensis</name>
    <dbReference type="NCBI Taxonomy" id="1500549"/>
    <lineage>
        <taxon>Bacteria</taxon>
        <taxon>Pseudomonadati</taxon>
        <taxon>Bacteroidota</taxon>
        <taxon>Cytophagia</taxon>
        <taxon>Cytophagales</taxon>
        <taxon>Cyclobacteriaceae</taxon>
        <taxon>Belliella</taxon>
    </lineage>
</organism>
<dbReference type="Proteomes" id="UP000198480">
    <property type="component" value="Unassembled WGS sequence"/>
</dbReference>
<gene>
    <name evidence="2" type="ORF">SAMN06295967_1275</name>
</gene>
<evidence type="ECO:0000313" key="3">
    <source>
        <dbReference type="Proteomes" id="UP000198480"/>
    </source>
</evidence>
<proteinExistence type="predicted"/>